<reference evidence="1" key="1">
    <citation type="journal article" date="2014" name="BMC Genomics">
        <title>The Babesia bovis gene and promoter model: an update from full-length EST analysis.</title>
        <authorList>
            <person name="Yamagishi J."/>
            <person name="Wakaguri H."/>
            <person name="Yokoyama N."/>
            <person name="Yamashita R."/>
            <person name="Suzuki Y."/>
            <person name="Xuan X."/>
            <person name="Igarashi I."/>
        </authorList>
    </citation>
    <scope>NUCLEOTIDE SEQUENCE</scope>
    <source>
        <strain evidence="1">Texas</strain>
    </source>
</reference>
<evidence type="ECO:0000313" key="1">
    <source>
        <dbReference type="EMBL" id="BAN65333.1"/>
    </source>
</evidence>
<accession>S6B1U3</accession>
<name>S6B1U3_BABBO</name>
<dbReference type="AlphaFoldDB" id="S6B1U3"/>
<dbReference type="EMBL" id="AK441539">
    <property type="protein sequence ID" value="BAN65333.1"/>
    <property type="molecule type" value="mRNA"/>
</dbReference>
<organism evidence="1">
    <name type="scientific">Babesia bovis</name>
    <dbReference type="NCBI Taxonomy" id="5865"/>
    <lineage>
        <taxon>Eukaryota</taxon>
        <taxon>Sar</taxon>
        <taxon>Alveolata</taxon>
        <taxon>Apicomplexa</taxon>
        <taxon>Aconoidasida</taxon>
        <taxon>Piroplasmida</taxon>
        <taxon>Babesiidae</taxon>
        <taxon>Babesia</taxon>
    </lineage>
</organism>
<sequence>MVWLGYNVIRIPLILPIALDSSRATVATSSGNLNDLTLFPLMKHSLNFQNSSPFYTPIYLVL</sequence>
<protein>
    <submittedName>
        <fullName evidence="1">Uncharacterized protein</fullName>
    </submittedName>
</protein>
<proteinExistence type="evidence at transcript level"/>